<sequence length="246" mass="26548">MYEGQLGMDGATAGLGAPIQILDVAGEACEDAYQPIYLVTGVVNHRTLYDATYKGQKCTYTVTAATMAADDNRKDAATVQVAVIQPFHTILRAPIYDGAFGTNLTECTEETGSSSVAYTDTTNTVTSDIADDWGTVWPRTGANKGLPRIMTTHTTSVCTTTLAWPFNNAAGDKFVRAAAKLGHARLYFGGTANYVDGDQALSNFYNAFVTKLDLSRAGHEYVEFMVANFVHAHASDLRLKTDVVYL</sequence>
<proteinExistence type="predicted"/>
<organism evidence="2">
    <name type="scientific">viral metagenome</name>
    <dbReference type="NCBI Taxonomy" id="1070528"/>
    <lineage>
        <taxon>unclassified sequences</taxon>
        <taxon>metagenomes</taxon>
        <taxon>organismal metagenomes</taxon>
    </lineage>
</organism>
<dbReference type="AlphaFoldDB" id="A0A6M3KIC7"/>
<dbReference type="EMBL" id="MT141554">
    <property type="protein sequence ID" value="QJA66414.1"/>
    <property type="molecule type" value="Genomic_DNA"/>
</dbReference>
<reference evidence="2" key="1">
    <citation type="submission" date="2020-03" db="EMBL/GenBank/DDBJ databases">
        <title>The deep terrestrial virosphere.</title>
        <authorList>
            <person name="Holmfeldt K."/>
            <person name="Nilsson E."/>
            <person name="Simone D."/>
            <person name="Lopez-Fernandez M."/>
            <person name="Wu X."/>
            <person name="de Brujin I."/>
            <person name="Lundin D."/>
            <person name="Andersson A."/>
            <person name="Bertilsson S."/>
            <person name="Dopson M."/>
        </authorList>
    </citation>
    <scope>NUCLEOTIDE SEQUENCE</scope>
    <source>
        <strain evidence="2">MM415A00570</strain>
        <strain evidence="1">MM415B00353</strain>
    </source>
</reference>
<evidence type="ECO:0000313" key="1">
    <source>
        <dbReference type="EMBL" id="QJA66414.1"/>
    </source>
</evidence>
<dbReference type="EMBL" id="MT142451">
    <property type="protein sequence ID" value="QJA81195.1"/>
    <property type="molecule type" value="Genomic_DNA"/>
</dbReference>
<name>A0A6M3KIC7_9ZZZZ</name>
<dbReference type="GO" id="GO:0016615">
    <property type="term" value="F:malate dehydrogenase activity"/>
    <property type="evidence" value="ECO:0007669"/>
    <property type="project" value="InterPro"/>
</dbReference>
<accession>A0A6M3KIC7</accession>
<dbReference type="GO" id="GO:0006108">
    <property type="term" value="P:malate metabolic process"/>
    <property type="evidence" value="ECO:0007669"/>
    <property type="project" value="InterPro"/>
</dbReference>
<gene>
    <name evidence="2" type="ORF">MM415A00570_0006</name>
    <name evidence="1" type="ORF">MM415B00353_0061</name>
</gene>
<dbReference type="InterPro" id="IPR001252">
    <property type="entry name" value="Malate_DH_AS"/>
</dbReference>
<protein>
    <submittedName>
        <fullName evidence="2">Uncharacterized protein</fullName>
    </submittedName>
</protein>
<evidence type="ECO:0000313" key="2">
    <source>
        <dbReference type="EMBL" id="QJA81195.1"/>
    </source>
</evidence>
<dbReference type="PROSITE" id="PS00068">
    <property type="entry name" value="MDH"/>
    <property type="match status" value="1"/>
</dbReference>